<dbReference type="PANTHER" id="PTHR33431">
    <property type="entry name" value="ENABLED-LIKE PROTEIN (DUF1635)"/>
    <property type="match status" value="1"/>
</dbReference>
<sequence>MEELRQKILCTSLELEAVKMEKSEEIKRYKENVKHLLSLLKTAYQERDEARDQLQKLINELTAQSISDISSLFSQRKHPDDFLVPVKANSGITESSSLSDSYNNLHSRCSSPVNSFLDAVSSPNFLCFNMEYNGAMTSGSISLVNAKLDPASVIINDLVKGKALPQKGRLLQAVMEAGPLLQTLLMAGPLPQWRNPFPLQPFKVPPVTVKSCDLANACLKPGASPSNYLVKTMNQSPHPDVSRSCADFLVFCFAMLERRDIKDDDD</sequence>
<name>A0A059D012_EUCGR</name>
<reference evidence="2" key="1">
    <citation type="submission" date="2013-07" db="EMBL/GenBank/DDBJ databases">
        <title>The genome of Eucalyptus grandis.</title>
        <authorList>
            <person name="Schmutz J."/>
            <person name="Hayes R."/>
            <person name="Myburg A."/>
            <person name="Tuskan G."/>
            <person name="Grattapaglia D."/>
            <person name="Rokhsar D.S."/>
        </authorList>
    </citation>
    <scope>NUCLEOTIDE SEQUENCE</scope>
    <source>
        <tissue evidence="2">Leaf extractions</tissue>
    </source>
</reference>
<dbReference type="EMBL" id="KK198754">
    <property type="protein sequence ID" value="KCW83771.1"/>
    <property type="molecule type" value="Genomic_DNA"/>
</dbReference>
<proteinExistence type="predicted"/>
<evidence type="ECO:0000256" key="1">
    <source>
        <dbReference type="SAM" id="Coils"/>
    </source>
</evidence>
<dbReference type="Gramene" id="KCW83771">
    <property type="protein sequence ID" value="KCW83771"/>
    <property type="gene ID" value="EUGRSUZ_B00641"/>
</dbReference>
<dbReference type="AlphaFoldDB" id="A0A059D012"/>
<organism evidence="2">
    <name type="scientific">Eucalyptus grandis</name>
    <name type="common">Flooded gum</name>
    <dbReference type="NCBI Taxonomy" id="71139"/>
    <lineage>
        <taxon>Eukaryota</taxon>
        <taxon>Viridiplantae</taxon>
        <taxon>Streptophyta</taxon>
        <taxon>Embryophyta</taxon>
        <taxon>Tracheophyta</taxon>
        <taxon>Spermatophyta</taxon>
        <taxon>Magnoliopsida</taxon>
        <taxon>eudicotyledons</taxon>
        <taxon>Gunneridae</taxon>
        <taxon>Pentapetalae</taxon>
        <taxon>rosids</taxon>
        <taxon>malvids</taxon>
        <taxon>Myrtales</taxon>
        <taxon>Myrtaceae</taxon>
        <taxon>Myrtoideae</taxon>
        <taxon>Eucalypteae</taxon>
        <taxon>Eucalyptus</taxon>
    </lineage>
</organism>
<dbReference type="FunCoup" id="A0A059D012">
    <property type="interactions" value="797"/>
</dbReference>
<dbReference type="STRING" id="71139.A0A059D012"/>
<keyword evidence="1" id="KW-0175">Coiled coil</keyword>
<dbReference type="InParanoid" id="A0A059D012"/>
<dbReference type="InterPro" id="IPR012862">
    <property type="entry name" value="DUF1635"/>
</dbReference>
<gene>
    <name evidence="2" type="ORF">EUGRSUZ_B00641</name>
</gene>
<evidence type="ECO:0000313" key="2">
    <source>
        <dbReference type="EMBL" id="KCW83771.1"/>
    </source>
</evidence>
<dbReference type="OMA" id="NMADSGN"/>
<accession>A0A059D012</accession>
<protein>
    <submittedName>
        <fullName evidence="2">Uncharacterized protein</fullName>
    </submittedName>
</protein>
<dbReference type="PANTHER" id="PTHR33431:SF12">
    <property type="entry name" value="HIGH MOBILITY GROUP BOX PROTEIN, PUTATIVE (DUF1635)-RELATED"/>
    <property type="match status" value="1"/>
</dbReference>
<dbReference type="Pfam" id="PF07795">
    <property type="entry name" value="DUF1635"/>
    <property type="match status" value="1"/>
</dbReference>
<feature type="coiled-coil region" evidence="1">
    <location>
        <begin position="1"/>
        <end position="67"/>
    </location>
</feature>